<reference evidence="2" key="1">
    <citation type="journal article" date="2019" name="Gigascience">
        <title>De novo genome assembly of the endangered Acer yangbiense, a plant species with extremely small populations endemic to Yunnan Province, China.</title>
        <authorList>
            <person name="Yang J."/>
            <person name="Wariss H.M."/>
            <person name="Tao L."/>
            <person name="Zhang R."/>
            <person name="Yun Q."/>
            <person name="Hollingsworth P."/>
            <person name="Dao Z."/>
            <person name="Luo G."/>
            <person name="Guo H."/>
            <person name="Ma Y."/>
            <person name="Sun W."/>
        </authorList>
    </citation>
    <scope>NUCLEOTIDE SEQUENCE [LARGE SCALE GENOMIC DNA]</scope>
    <source>
        <strain evidence="2">cv. Malutang</strain>
    </source>
</reference>
<dbReference type="Proteomes" id="UP000323000">
    <property type="component" value="Chromosome 6"/>
</dbReference>
<name>A0A5C7HSH8_9ROSI</name>
<dbReference type="AlphaFoldDB" id="A0A5C7HSH8"/>
<organism evidence="1 2">
    <name type="scientific">Acer yangbiense</name>
    <dbReference type="NCBI Taxonomy" id="1000413"/>
    <lineage>
        <taxon>Eukaryota</taxon>
        <taxon>Viridiplantae</taxon>
        <taxon>Streptophyta</taxon>
        <taxon>Embryophyta</taxon>
        <taxon>Tracheophyta</taxon>
        <taxon>Spermatophyta</taxon>
        <taxon>Magnoliopsida</taxon>
        <taxon>eudicotyledons</taxon>
        <taxon>Gunneridae</taxon>
        <taxon>Pentapetalae</taxon>
        <taxon>rosids</taxon>
        <taxon>malvids</taxon>
        <taxon>Sapindales</taxon>
        <taxon>Sapindaceae</taxon>
        <taxon>Hippocastanoideae</taxon>
        <taxon>Acereae</taxon>
        <taxon>Acer</taxon>
    </lineage>
</organism>
<dbReference type="OrthoDB" id="692779at2759"/>
<protein>
    <submittedName>
        <fullName evidence="1">Uncharacterized protein</fullName>
    </submittedName>
</protein>
<keyword evidence="2" id="KW-1185">Reference proteome</keyword>
<evidence type="ECO:0000313" key="2">
    <source>
        <dbReference type="Proteomes" id="UP000323000"/>
    </source>
</evidence>
<comment type="caution">
    <text evidence="1">The sequence shown here is derived from an EMBL/GenBank/DDBJ whole genome shotgun (WGS) entry which is preliminary data.</text>
</comment>
<dbReference type="EMBL" id="VAHF01000006">
    <property type="protein sequence ID" value="TXG60043.1"/>
    <property type="molecule type" value="Genomic_DNA"/>
</dbReference>
<proteinExistence type="predicted"/>
<sequence>MEREDLSRQRRSSYLSGCMMMISPAPSCFPVHEDQMEYSRFHYCEEGSSSNRRGGRRWRNLLRKLVRDGKSINGSKHLSFHYDPVSYSQNFDEGCHHYEDSGRCPPVFRDVRWVDLHQ</sequence>
<gene>
    <name evidence="1" type="ORF">EZV62_014616</name>
</gene>
<accession>A0A5C7HSH8</accession>
<evidence type="ECO:0000313" key="1">
    <source>
        <dbReference type="EMBL" id="TXG60043.1"/>
    </source>
</evidence>